<comment type="caution">
    <text evidence="1">The sequence shown here is derived from an EMBL/GenBank/DDBJ whole genome shotgun (WGS) entry which is preliminary data.</text>
</comment>
<evidence type="ECO:0000313" key="1">
    <source>
        <dbReference type="EMBL" id="KAH7929622.1"/>
    </source>
</evidence>
<keyword evidence="2" id="KW-1185">Reference proteome</keyword>
<reference evidence="1" key="1">
    <citation type="journal article" date="2021" name="New Phytol.">
        <title>Evolutionary innovations through gain and loss of genes in the ectomycorrhizal Boletales.</title>
        <authorList>
            <person name="Wu G."/>
            <person name="Miyauchi S."/>
            <person name="Morin E."/>
            <person name="Kuo A."/>
            <person name="Drula E."/>
            <person name="Varga T."/>
            <person name="Kohler A."/>
            <person name="Feng B."/>
            <person name="Cao Y."/>
            <person name="Lipzen A."/>
            <person name="Daum C."/>
            <person name="Hundley H."/>
            <person name="Pangilinan J."/>
            <person name="Johnson J."/>
            <person name="Barry K."/>
            <person name="LaButti K."/>
            <person name="Ng V."/>
            <person name="Ahrendt S."/>
            <person name="Min B."/>
            <person name="Choi I.G."/>
            <person name="Park H."/>
            <person name="Plett J.M."/>
            <person name="Magnuson J."/>
            <person name="Spatafora J.W."/>
            <person name="Nagy L.G."/>
            <person name="Henrissat B."/>
            <person name="Grigoriev I.V."/>
            <person name="Yang Z.L."/>
            <person name="Xu J."/>
            <person name="Martin F.M."/>
        </authorList>
    </citation>
    <scope>NUCLEOTIDE SEQUENCE</scope>
    <source>
        <strain evidence="1">KUC20120723A-06</strain>
    </source>
</reference>
<name>A0ACB8BVX9_9AGAM</name>
<protein>
    <submittedName>
        <fullName evidence="1">Uncharacterized protein</fullName>
    </submittedName>
</protein>
<dbReference type="Proteomes" id="UP000790709">
    <property type="component" value="Unassembled WGS sequence"/>
</dbReference>
<gene>
    <name evidence="1" type="ORF">BV22DRAFT_1142458</name>
</gene>
<proteinExistence type="predicted"/>
<accession>A0ACB8BVX9</accession>
<dbReference type="EMBL" id="MU266339">
    <property type="protein sequence ID" value="KAH7929622.1"/>
    <property type="molecule type" value="Genomic_DNA"/>
</dbReference>
<organism evidence="1 2">
    <name type="scientific">Leucogyrophana mollusca</name>
    <dbReference type="NCBI Taxonomy" id="85980"/>
    <lineage>
        <taxon>Eukaryota</taxon>
        <taxon>Fungi</taxon>
        <taxon>Dikarya</taxon>
        <taxon>Basidiomycota</taxon>
        <taxon>Agaricomycotina</taxon>
        <taxon>Agaricomycetes</taxon>
        <taxon>Agaricomycetidae</taxon>
        <taxon>Boletales</taxon>
        <taxon>Boletales incertae sedis</taxon>
        <taxon>Leucogyrophana</taxon>
    </lineage>
</organism>
<evidence type="ECO:0000313" key="2">
    <source>
        <dbReference type="Proteomes" id="UP000790709"/>
    </source>
</evidence>
<sequence>MHQEGHEISITAHNHETCPLKALEVHCFVNAGPLSTTPLFTYRTADGWLPPASPPSRTTRNEIWTAASFSSPPGHAFRIGGATGLLLRGVNPDVVSQRGQWKSQAFLEYWRRIKSILLFLSLSRTQPLVASILRLP</sequence>